<evidence type="ECO:0000256" key="4">
    <source>
        <dbReference type="PROSITE-ProRule" id="PRU00335"/>
    </source>
</evidence>
<dbReference type="InterPro" id="IPR001647">
    <property type="entry name" value="HTH_TetR"/>
</dbReference>
<dbReference type="InterPro" id="IPR036271">
    <property type="entry name" value="Tet_transcr_reg_TetR-rel_C_sf"/>
</dbReference>
<evidence type="ECO:0000313" key="6">
    <source>
        <dbReference type="EMBL" id="GAA4398156.1"/>
    </source>
</evidence>
<reference evidence="7" key="1">
    <citation type="journal article" date="2019" name="Int. J. Syst. Evol. Microbiol.">
        <title>The Global Catalogue of Microorganisms (GCM) 10K type strain sequencing project: providing services to taxonomists for standard genome sequencing and annotation.</title>
        <authorList>
            <consortium name="The Broad Institute Genomics Platform"/>
            <consortium name="The Broad Institute Genome Sequencing Center for Infectious Disease"/>
            <person name="Wu L."/>
            <person name="Ma J."/>
        </authorList>
    </citation>
    <scope>NUCLEOTIDE SEQUENCE [LARGE SCALE GENOMIC DNA]</scope>
    <source>
        <strain evidence="7">JCM 17688</strain>
    </source>
</reference>
<keyword evidence="7" id="KW-1185">Reference proteome</keyword>
<evidence type="ECO:0000313" key="7">
    <source>
        <dbReference type="Proteomes" id="UP001500635"/>
    </source>
</evidence>
<dbReference type="SUPFAM" id="SSF48498">
    <property type="entry name" value="Tetracyclin repressor-like, C-terminal domain"/>
    <property type="match status" value="1"/>
</dbReference>
<feature type="domain" description="HTH tetR-type" evidence="5">
    <location>
        <begin position="18"/>
        <end position="78"/>
    </location>
</feature>
<proteinExistence type="predicted"/>
<dbReference type="EMBL" id="BAABFR010000060">
    <property type="protein sequence ID" value="GAA4398156.1"/>
    <property type="molecule type" value="Genomic_DNA"/>
</dbReference>
<dbReference type="InterPro" id="IPR050109">
    <property type="entry name" value="HTH-type_TetR-like_transc_reg"/>
</dbReference>
<dbReference type="PROSITE" id="PS50977">
    <property type="entry name" value="HTH_TETR_2"/>
    <property type="match status" value="1"/>
</dbReference>
<protein>
    <submittedName>
        <fullName evidence="6">TetR family transcriptional regulator</fullName>
    </submittedName>
</protein>
<keyword evidence="3" id="KW-0804">Transcription</keyword>
<dbReference type="PRINTS" id="PR00455">
    <property type="entry name" value="HTHTETR"/>
</dbReference>
<gene>
    <name evidence="6" type="ORF">GCM10023147_34170</name>
</gene>
<dbReference type="PANTHER" id="PTHR30055:SF234">
    <property type="entry name" value="HTH-TYPE TRANSCRIPTIONAL REGULATOR BETI"/>
    <property type="match status" value="1"/>
</dbReference>
<keyword evidence="1" id="KW-0805">Transcription regulation</keyword>
<organism evidence="6 7">
    <name type="scientific">Tsukamurella soli</name>
    <dbReference type="NCBI Taxonomy" id="644556"/>
    <lineage>
        <taxon>Bacteria</taxon>
        <taxon>Bacillati</taxon>
        <taxon>Actinomycetota</taxon>
        <taxon>Actinomycetes</taxon>
        <taxon>Mycobacteriales</taxon>
        <taxon>Tsukamurellaceae</taxon>
        <taxon>Tsukamurella</taxon>
    </lineage>
</organism>
<name>A0ABP8JZ52_9ACTN</name>
<sequence>MSPTGDSPRSVPRTRDAARTRRDILAAARARFADDGFDRTTLRAVAADVGVDPALVMRYFGNKRGLFAAAAHLTLDFPDLSAVPPGRLGEVLLLRFFAVWEEDRTFIALLRSAMSSDEAAAALREVFIRQVMPALSVVTPDDPARRVGMAGALIIGLATTRYVLVTPGMADAGRDEIVAWAGPVLEALLTGPAPGAPER</sequence>
<keyword evidence="2 4" id="KW-0238">DNA-binding</keyword>
<dbReference type="InterPro" id="IPR009057">
    <property type="entry name" value="Homeodomain-like_sf"/>
</dbReference>
<dbReference type="Proteomes" id="UP001500635">
    <property type="component" value="Unassembled WGS sequence"/>
</dbReference>
<dbReference type="Gene3D" id="1.10.10.60">
    <property type="entry name" value="Homeodomain-like"/>
    <property type="match status" value="1"/>
</dbReference>
<evidence type="ECO:0000256" key="2">
    <source>
        <dbReference type="ARBA" id="ARBA00023125"/>
    </source>
</evidence>
<comment type="caution">
    <text evidence="6">The sequence shown here is derived from an EMBL/GenBank/DDBJ whole genome shotgun (WGS) entry which is preliminary data.</text>
</comment>
<evidence type="ECO:0000256" key="3">
    <source>
        <dbReference type="ARBA" id="ARBA00023163"/>
    </source>
</evidence>
<dbReference type="InterPro" id="IPR041678">
    <property type="entry name" value="TetR_C_16"/>
</dbReference>
<evidence type="ECO:0000259" key="5">
    <source>
        <dbReference type="PROSITE" id="PS50977"/>
    </source>
</evidence>
<dbReference type="RefSeq" id="WP_344998177.1">
    <property type="nucleotide sequence ID" value="NZ_BAABFR010000060.1"/>
</dbReference>
<evidence type="ECO:0000256" key="1">
    <source>
        <dbReference type="ARBA" id="ARBA00023015"/>
    </source>
</evidence>
<dbReference type="PANTHER" id="PTHR30055">
    <property type="entry name" value="HTH-TYPE TRANSCRIPTIONAL REGULATOR RUTR"/>
    <property type="match status" value="1"/>
</dbReference>
<dbReference type="Gene3D" id="1.10.357.10">
    <property type="entry name" value="Tetracycline Repressor, domain 2"/>
    <property type="match status" value="1"/>
</dbReference>
<dbReference type="Pfam" id="PF17920">
    <property type="entry name" value="TetR_C_16"/>
    <property type="match status" value="1"/>
</dbReference>
<dbReference type="SUPFAM" id="SSF46689">
    <property type="entry name" value="Homeodomain-like"/>
    <property type="match status" value="1"/>
</dbReference>
<dbReference type="Pfam" id="PF00440">
    <property type="entry name" value="TetR_N"/>
    <property type="match status" value="1"/>
</dbReference>
<accession>A0ABP8JZ52</accession>
<feature type="DNA-binding region" description="H-T-H motif" evidence="4">
    <location>
        <begin position="41"/>
        <end position="60"/>
    </location>
</feature>